<dbReference type="EMBL" id="JABSND010000214">
    <property type="protein sequence ID" value="KAI6294117.1"/>
    <property type="molecule type" value="Genomic_DNA"/>
</dbReference>
<sequence>MEEATDWNEMDGAKEKSSTSHKIYQRSHGIHTEESQRFVQLLPSPDPLATLRCNLDLTNLKEDTVPYQVLLYTRGNDILLDVLRMEGDQRGTMSRVKNNQEPLCHDPRQKHKHPILWLDAIFIKQQDDNDKSKRTPSKSDIYRSTTMSPTRRHRSYYQNIADPTPHRPQTNVQWRNRPQLRDHGEDSGFHFEFTATSDELNQVLPRTSVHTASE</sequence>
<comment type="caution">
    <text evidence="3">The sequence shown here is derived from an EMBL/GenBank/DDBJ whole genome shotgun (WGS) entry which is preliminary data.</text>
</comment>
<name>A0ABQ8NBX0_PYRGI</name>
<evidence type="ECO:0000313" key="4">
    <source>
        <dbReference type="Proteomes" id="UP001059893"/>
    </source>
</evidence>
<keyword evidence="4" id="KW-1185">Reference proteome</keyword>
<feature type="domain" description="Heterokaryon incompatibility" evidence="2">
    <location>
        <begin position="92"/>
        <end position="150"/>
    </location>
</feature>
<protein>
    <recommendedName>
        <fullName evidence="2">Heterokaryon incompatibility domain-containing protein</fullName>
    </recommendedName>
</protein>
<evidence type="ECO:0000259" key="2">
    <source>
        <dbReference type="Pfam" id="PF06985"/>
    </source>
</evidence>
<dbReference type="InterPro" id="IPR010730">
    <property type="entry name" value="HET"/>
</dbReference>
<accession>A0ABQ8NBX0</accession>
<dbReference type="Pfam" id="PF06985">
    <property type="entry name" value="HET"/>
    <property type="match status" value="1"/>
</dbReference>
<feature type="region of interest" description="Disordered" evidence="1">
    <location>
        <begin position="128"/>
        <end position="152"/>
    </location>
</feature>
<reference evidence="3" key="1">
    <citation type="submission" date="2021-01" db="EMBL/GenBank/DDBJ databases">
        <title>Deciphering the adaptive evolutionary patterns associated with biogeogrpahic diversity in the finger millet blast pathogen Magnaporthe oryzae in Eastern Africa.</title>
        <authorList>
            <person name="Onyema G."/>
            <person name="Shittu T.A."/>
            <person name="Dodsworth S."/>
            <person name="Devilliers S."/>
            <person name="Muthumeenakshi S."/>
            <person name="Sreenivasaprasad S."/>
        </authorList>
    </citation>
    <scope>NUCLEOTIDE SEQUENCE</scope>
    <source>
        <strain evidence="3">D15/s37</strain>
    </source>
</reference>
<feature type="region of interest" description="Disordered" evidence="1">
    <location>
        <begin position="1"/>
        <end position="21"/>
    </location>
</feature>
<organism evidence="3 4">
    <name type="scientific">Pyricularia grisea</name>
    <name type="common">Crabgrass-specific blast fungus</name>
    <name type="synonym">Magnaporthe grisea</name>
    <dbReference type="NCBI Taxonomy" id="148305"/>
    <lineage>
        <taxon>Eukaryota</taxon>
        <taxon>Fungi</taxon>
        <taxon>Dikarya</taxon>
        <taxon>Ascomycota</taxon>
        <taxon>Pezizomycotina</taxon>
        <taxon>Sordariomycetes</taxon>
        <taxon>Sordariomycetidae</taxon>
        <taxon>Magnaporthales</taxon>
        <taxon>Pyriculariaceae</taxon>
        <taxon>Pyricularia</taxon>
    </lineage>
</organism>
<evidence type="ECO:0000256" key="1">
    <source>
        <dbReference type="SAM" id="MobiDB-lite"/>
    </source>
</evidence>
<evidence type="ECO:0000313" key="3">
    <source>
        <dbReference type="EMBL" id="KAI6294117.1"/>
    </source>
</evidence>
<proteinExistence type="predicted"/>
<dbReference type="Proteomes" id="UP001059893">
    <property type="component" value="Unassembled WGS sequence"/>
</dbReference>
<gene>
    <name evidence="3" type="ORF">MCOR33_008687</name>
</gene>